<name>A0A974NYP7_ENTFL</name>
<accession>A0A974NYP7</accession>
<dbReference type="AlphaFoldDB" id="A0A974NYP7"/>
<evidence type="ECO:0000313" key="1">
    <source>
        <dbReference type="EMBL" id="QQV79579.1"/>
    </source>
</evidence>
<reference evidence="1" key="1">
    <citation type="submission" date="2021-01" db="EMBL/GenBank/DDBJ databases">
        <title>Enterococcus.</title>
        <authorList>
            <person name="Du X."/>
            <person name="Wang N."/>
        </authorList>
    </citation>
    <scope>NUCLEOTIDE SEQUENCE [LARGE SCALE GENOMIC DNA]</scope>
    <source>
        <strain evidence="1">T90-2</strain>
    </source>
</reference>
<sequence>MIGDSQIDYRFFIGFKLIATDEEVNLKSLKKSFLSGLQEFVYGVNHHLMGDFCFLIQ</sequence>
<protein>
    <submittedName>
        <fullName evidence="1">Uncharacterized protein</fullName>
    </submittedName>
</protein>
<organism evidence="1">
    <name type="scientific">Enterococcus faecalis</name>
    <name type="common">Streptococcus faecalis</name>
    <dbReference type="NCBI Taxonomy" id="1351"/>
    <lineage>
        <taxon>Bacteria</taxon>
        <taxon>Bacillati</taxon>
        <taxon>Bacillota</taxon>
        <taxon>Bacilli</taxon>
        <taxon>Lactobacillales</taxon>
        <taxon>Enterococcaceae</taxon>
        <taxon>Enterococcus</taxon>
    </lineage>
</organism>
<dbReference type="EMBL" id="CP068242">
    <property type="protein sequence ID" value="QQV79579.1"/>
    <property type="molecule type" value="Genomic_DNA"/>
</dbReference>
<proteinExistence type="predicted"/>
<gene>
    <name evidence="1" type="ORF">JG559_13620</name>
</gene>